<accession>A0A9D4J8C3</accession>
<comment type="caution">
    <text evidence="1">The sequence shown here is derived from an EMBL/GenBank/DDBJ whole genome shotgun (WGS) entry which is preliminary data.</text>
</comment>
<sequence length="219" mass="24574">MKDTEQYIIKCSGLGRLVESIKPKNDIEQYLFQLSCLGSIVSCNNVFTVCGQSAQYLRTNRCKISAMCVLPVGEILVLDVGNNQVMLLDQQCQVVSHCSVAADSREMCQITPSEVALTVDYGNTHAVQFITVTMRHLVTGRKIELQHKCSGIAHHQGDLFITSNTALYRYSLSGKQISKLHEDKYGSWTGKSCWIHPDVIKNLNKIKNGIFCFKLLFEH</sequence>
<protein>
    <submittedName>
        <fullName evidence="1">Uncharacterized protein</fullName>
    </submittedName>
</protein>
<organism evidence="1 2">
    <name type="scientific">Dreissena polymorpha</name>
    <name type="common">Zebra mussel</name>
    <name type="synonym">Mytilus polymorpha</name>
    <dbReference type="NCBI Taxonomy" id="45954"/>
    <lineage>
        <taxon>Eukaryota</taxon>
        <taxon>Metazoa</taxon>
        <taxon>Spiralia</taxon>
        <taxon>Lophotrochozoa</taxon>
        <taxon>Mollusca</taxon>
        <taxon>Bivalvia</taxon>
        <taxon>Autobranchia</taxon>
        <taxon>Heteroconchia</taxon>
        <taxon>Euheterodonta</taxon>
        <taxon>Imparidentia</taxon>
        <taxon>Neoheterodontei</taxon>
        <taxon>Myida</taxon>
        <taxon>Dreissenoidea</taxon>
        <taxon>Dreissenidae</taxon>
        <taxon>Dreissena</taxon>
    </lineage>
</organism>
<dbReference type="EMBL" id="JAIWYP010000007">
    <property type="protein sequence ID" value="KAH3798832.1"/>
    <property type="molecule type" value="Genomic_DNA"/>
</dbReference>
<proteinExistence type="predicted"/>
<dbReference type="Proteomes" id="UP000828390">
    <property type="component" value="Unassembled WGS sequence"/>
</dbReference>
<evidence type="ECO:0000313" key="2">
    <source>
        <dbReference type="Proteomes" id="UP000828390"/>
    </source>
</evidence>
<gene>
    <name evidence="1" type="ORF">DPMN_152435</name>
</gene>
<reference evidence="1" key="1">
    <citation type="journal article" date="2019" name="bioRxiv">
        <title>The Genome of the Zebra Mussel, Dreissena polymorpha: A Resource for Invasive Species Research.</title>
        <authorList>
            <person name="McCartney M.A."/>
            <person name="Auch B."/>
            <person name="Kono T."/>
            <person name="Mallez S."/>
            <person name="Zhang Y."/>
            <person name="Obille A."/>
            <person name="Becker A."/>
            <person name="Abrahante J.E."/>
            <person name="Garbe J."/>
            <person name="Badalamenti J.P."/>
            <person name="Herman A."/>
            <person name="Mangelson H."/>
            <person name="Liachko I."/>
            <person name="Sullivan S."/>
            <person name="Sone E.D."/>
            <person name="Koren S."/>
            <person name="Silverstein K.A.T."/>
            <person name="Beckman K.B."/>
            <person name="Gohl D.M."/>
        </authorList>
    </citation>
    <scope>NUCLEOTIDE SEQUENCE</scope>
    <source>
        <strain evidence="1">Duluth1</strain>
        <tissue evidence="1">Whole animal</tissue>
    </source>
</reference>
<dbReference type="AlphaFoldDB" id="A0A9D4J8C3"/>
<evidence type="ECO:0000313" key="1">
    <source>
        <dbReference type="EMBL" id="KAH3798832.1"/>
    </source>
</evidence>
<keyword evidence="2" id="KW-1185">Reference proteome</keyword>
<reference evidence="1" key="2">
    <citation type="submission" date="2020-11" db="EMBL/GenBank/DDBJ databases">
        <authorList>
            <person name="McCartney M.A."/>
            <person name="Auch B."/>
            <person name="Kono T."/>
            <person name="Mallez S."/>
            <person name="Becker A."/>
            <person name="Gohl D.M."/>
            <person name="Silverstein K.A.T."/>
            <person name="Koren S."/>
            <person name="Bechman K.B."/>
            <person name="Herman A."/>
            <person name="Abrahante J.E."/>
            <person name="Garbe J."/>
        </authorList>
    </citation>
    <scope>NUCLEOTIDE SEQUENCE</scope>
    <source>
        <strain evidence="1">Duluth1</strain>
        <tissue evidence="1">Whole animal</tissue>
    </source>
</reference>
<name>A0A9D4J8C3_DREPO</name>